<feature type="signal peptide" evidence="2">
    <location>
        <begin position="1"/>
        <end position="24"/>
    </location>
</feature>
<evidence type="ECO:0000313" key="3">
    <source>
        <dbReference type="EnsemblPlants" id="Solyc06g083415.1.1"/>
    </source>
</evidence>
<keyword evidence="1" id="KW-0812">Transmembrane</keyword>
<reference evidence="3" key="1">
    <citation type="journal article" date="2012" name="Nature">
        <title>The tomato genome sequence provides insights into fleshy fruit evolution.</title>
        <authorList>
            <consortium name="Tomato Genome Consortium"/>
        </authorList>
    </citation>
    <scope>NUCLEOTIDE SEQUENCE [LARGE SCALE GENOMIC DNA]</scope>
    <source>
        <strain evidence="3">cv. Heinz 1706</strain>
    </source>
</reference>
<dbReference type="EnsemblPlants" id="Solyc06g083415.1.1">
    <property type="protein sequence ID" value="Solyc06g083415.1.1"/>
    <property type="gene ID" value="Solyc06g083415.1"/>
</dbReference>
<name>A0A3Q7H4W2_SOLLC</name>
<evidence type="ECO:0000256" key="1">
    <source>
        <dbReference type="SAM" id="Phobius"/>
    </source>
</evidence>
<organism evidence="3">
    <name type="scientific">Solanum lycopersicum</name>
    <name type="common">Tomato</name>
    <name type="synonym">Lycopersicon esculentum</name>
    <dbReference type="NCBI Taxonomy" id="4081"/>
    <lineage>
        <taxon>Eukaryota</taxon>
        <taxon>Viridiplantae</taxon>
        <taxon>Streptophyta</taxon>
        <taxon>Embryophyta</taxon>
        <taxon>Tracheophyta</taxon>
        <taxon>Spermatophyta</taxon>
        <taxon>Magnoliopsida</taxon>
        <taxon>eudicotyledons</taxon>
        <taxon>Gunneridae</taxon>
        <taxon>Pentapetalae</taxon>
        <taxon>asterids</taxon>
        <taxon>lamiids</taxon>
        <taxon>Solanales</taxon>
        <taxon>Solanaceae</taxon>
        <taxon>Solanoideae</taxon>
        <taxon>Solaneae</taxon>
        <taxon>Solanum</taxon>
        <taxon>Solanum subgen. Lycopersicon</taxon>
    </lineage>
</organism>
<reference evidence="3" key="2">
    <citation type="submission" date="2019-01" db="UniProtKB">
        <authorList>
            <consortium name="EnsemblPlants"/>
        </authorList>
    </citation>
    <scope>IDENTIFICATION</scope>
    <source>
        <strain evidence="3">cv. Heinz 1706</strain>
    </source>
</reference>
<proteinExistence type="predicted"/>
<protein>
    <recommendedName>
        <fullName evidence="5">Endoplasmic reticulum transmembrane protein</fullName>
    </recommendedName>
</protein>
<dbReference type="Gramene" id="Solyc06g083415.1.1">
    <property type="protein sequence ID" value="Solyc06g083415.1.1"/>
    <property type="gene ID" value="Solyc06g083415.1"/>
</dbReference>
<evidence type="ECO:0000313" key="4">
    <source>
        <dbReference type="Proteomes" id="UP000004994"/>
    </source>
</evidence>
<feature type="transmembrane region" description="Helical" evidence="1">
    <location>
        <begin position="57"/>
        <end position="77"/>
    </location>
</feature>
<keyword evidence="1" id="KW-1133">Transmembrane helix</keyword>
<feature type="chain" id="PRO_5018647978" description="Endoplasmic reticulum transmembrane protein" evidence="2">
    <location>
        <begin position="25"/>
        <end position="102"/>
    </location>
</feature>
<accession>A0A3Q7H4W2</accession>
<dbReference type="Proteomes" id="UP000004994">
    <property type="component" value="Chromosome 6"/>
</dbReference>
<dbReference type="InParanoid" id="A0A3Q7H4W2"/>
<keyword evidence="2" id="KW-0732">Signal</keyword>
<evidence type="ECO:0008006" key="5">
    <source>
        <dbReference type="Google" id="ProtNLM"/>
    </source>
</evidence>
<keyword evidence="4" id="KW-1185">Reference proteome</keyword>
<evidence type="ECO:0000256" key="2">
    <source>
        <dbReference type="SAM" id="SignalP"/>
    </source>
</evidence>
<keyword evidence="1" id="KW-0472">Membrane</keyword>
<dbReference type="AlphaFoldDB" id="A0A3Q7H4W2"/>
<sequence>MAVRSQAFLLLLLVASLCLIEVSLQNLPSVKPLAPFLLMNVQMRAINDAQQRLTKTIVYYFVTSVVIGVIVFHRVLLDKKIVVHVIEIGRLKKEDQNALENL</sequence>